<evidence type="ECO:0000259" key="2">
    <source>
        <dbReference type="SMART" id="SM01063"/>
    </source>
</evidence>
<dbReference type="KEGG" id="dfa:DFA_04656"/>
<evidence type="ECO:0000313" key="3">
    <source>
        <dbReference type="EMBL" id="EGG22528.1"/>
    </source>
</evidence>
<dbReference type="OMA" id="NDCIVAS"/>
<protein>
    <recommendedName>
        <fullName evidence="2">Carbohydrate binding domain-containing protein</fullName>
    </recommendedName>
</protein>
<dbReference type="SMART" id="SM01063">
    <property type="entry name" value="CBM49"/>
    <property type="match status" value="1"/>
</dbReference>
<dbReference type="EMBL" id="GL883009">
    <property type="protein sequence ID" value="EGG22528.1"/>
    <property type="molecule type" value="Genomic_DNA"/>
</dbReference>
<dbReference type="SUPFAM" id="SSF49384">
    <property type="entry name" value="Carbohydrate-binding domain"/>
    <property type="match status" value="1"/>
</dbReference>
<feature type="domain" description="Carbohydrate binding" evidence="2">
    <location>
        <begin position="168"/>
        <end position="253"/>
    </location>
</feature>
<dbReference type="PANTHER" id="PTHR33239">
    <property type="entry name" value="CELLULOSE-BINDING DOMAIN-CONTAINING PROTEIN-RELATED"/>
    <property type="match status" value="1"/>
</dbReference>
<feature type="chain" id="PRO_5003319475" description="Carbohydrate binding domain-containing protein" evidence="1">
    <location>
        <begin position="19"/>
        <end position="285"/>
    </location>
</feature>
<keyword evidence="1" id="KW-0732">Signal</keyword>
<dbReference type="GO" id="GO:0030198">
    <property type="term" value="P:extracellular matrix organization"/>
    <property type="evidence" value="ECO:0007669"/>
    <property type="project" value="TreeGrafter"/>
</dbReference>
<feature type="signal peptide" evidence="1">
    <location>
        <begin position="1"/>
        <end position="18"/>
    </location>
</feature>
<dbReference type="InterPro" id="IPR052879">
    <property type="entry name" value="Dd_Spore_Germination_Stalk"/>
</dbReference>
<organism evidence="3 4">
    <name type="scientific">Cavenderia fasciculata</name>
    <name type="common">Slime mold</name>
    <name type="synonym">Dictyostelium fasciculatum</name>
    <dbReference type="NCBI Taxonomy" id="261658"/>
    <lineage>
        <taxon>Eukaryota</taxon>
        <taxon>Amoebozoa</taxon>
        <taxon>Evosea</taxon>
        <taxon>Eumycetozoa</taxon>
        <taxon>Dictyostelia</taxon>
        <taxon>Acytosteliales</taxon>
        <taxon>Cavenderiaceae</taxon>
        <taxon>Cavenderia</taxon>
    </lineage>
</organism>
<dbReference type="InterPro" id="IPR019028">
    <property type="entry name" value="CBM_49"/>
</dbReference>
<evidence type="ECO:0000256" key="1">
    <source>
        <dbReference type="SAM" id="SignalP"/>
    </source>
</evidence>
<dbReference type="GO" id="GO:0004553">
    <property type="term" value="F:hydrolase activity, hydrolyzing O-glycosyl compounds"/>
    <property type="evidence" value="ECO:0007669"/>
    <property type="project" value="InterPro"/>
</dbReference>
<dbReference type="InterPro" id="IPR012291">
    <property type="entry name" value="CBM2_carb-bd_dom_sf"/>
</dbReference>
<keyword evidence="4" id="KW-1185">Reference proteome</keyword>
<evidence type="ECO:0000313" key="4">
    <source>
        <dbReference type="Proteomes" id="UP000007797"/>
    </source>
</evidence>
<dbReference type="InterPro" id="IPR008965">
    <property type="entry name" value="CBM2/CBM3_carb-bd_dom_sf"/>
</dbReference>
<proteinExistence type="predicted"/>
<reference evidence="4" key="1">
    <citation type="journal article" date="2011" name="Genome Res.">
        <title>Phylogeny-wide analysis of social amoeba genomes highlights ancient origins for complex intercellular communication.</title>
        <authorList>
            <person name="Heidel A.J."/>
            <person name="Lawal H.M."/>
            <person name="Felder M."/>
            <person name="Schilde C."/>
            <person name="Helps N.R."/>
            <person name="Tunggal B."/>
            <person name="Rivero F."/>
            <person name="John U."/>
            <person name="Schleicher M."/>
            <person name="Eichinger L."/>
            <person name="Platzer M."/>
            <person name="Noegel A.A."/>
            <person name="Schaap P."/>
            <person name="Gloeckner G."/>
        </authorList>
    </citation>
    <scope>NUCLEOTIDE SEQUENCE [LARGE SCALE GENOMIC DNA]</scope>
    <source>
        <strain evidence="4">SH3</strain>
    </source>
</reference>
<dbReference type="Pfam" id="PF09478">
    <property type="entry name" value="CBM49"/>
    <property type="match status" value="1"/>
</dbReference>
<dbReference type="GO" id="GO:0030247">
    <property type="term" value="F:polysaccharide binding"/>
    <property type="evidence" value="ECO:0007669"/>
    <property type="project" value="InterPro"/>
</dbReference>
<dbReference type="GO" id="GO:0031012">
    <property type="term" value="C:extracellular matrix"/>
    <property type="evidence" value="ECO:0007669"/>
    <property type="project" value="TreeGrafter"/>
</dbReference>
<dbReference type="AlphaFoldDB" id="F4PQ65"/>
<dbReference type="PANTHER" id="PTHR33239:SF5">
    <property type="entry name" value="CARBOHYDRATE BINDING DOMAIN-CONTAINING PROTEIN-RELATED"/>
    <property type="match status" value="1"/>
</dbReference>
<gene>
    <name evidence="3" type="ORF">DFA_04656</name>
</gene>
<dbReference type="Proteomes" id="UP000007797">
    <property type="component" value="Unassembled WGS sequence"/>
</dbReference>
<dbReference type="Gene3D" id="2.60.40.290">
    <property type="match status" value="1"/>
</dbReference>
<name>F4PQ65_CACFS</name>
<sequence>MKIIIIILIICLNYYSFSAPINQSCNNLFNQFLQSNDCIVASVSGVHKYSLAQEGLKGFLQVTSDGKLNQTAPFTRLQTYETTCYKNKLQPFSVHDAFYTKSFVIDIANSSIQIDGVTNSLFCDDQGFAHFIQNDFYYSLIVRGTGSKNCPSLQFGEPCGIPDNGFKITTKVELEEQWNYPQDQSKIEYKYKVTVTNSETYAVSNVILGFVGGWTPVQIWSVNVQGDTVSFPDWLSSLAPGASHVFGFTSLATNPTFKVVGSVRQYNSFPVLSYREEYSEVTKFY</sequence>
<dbReference type="GeneID" id="14874804"/>
<accession>F4PQ65</accession>
<dbReference type="RefSeq" id="XP_004360379.1">
    <property type="nucleotide sequence ID" value="XM_004360322.1"/>
</dbReference>
<dbReference type="GO" id="GO:0005201">
    <property type="term" value="F:extracellular matrix structural constituent"/>
    <property type="evidence" value="ECO:0007669"/>
    <property type="project" value="TreeGrafter"/>
</dbReference>